<evidence type="ECO:0000259" key="1">
    <source>
        <dbReference type="Pfam" id="PF07992"/>
    </source>
</evidence>
<sequence length="424" mass="46613">MEALEFYSRGSRFMLNFVYTRICQKVQAVSHRWTYQEIPSPKNVVVLGGSYSGVHLAQRLTETLPTGYRAVLVERNSHFNHLFVFPRFGVVPGMEQGAFIPYGGIATTAPRGIFQHIQDSAVEITPTQVQLASGKSIDYEYLAVATGSWQPAPAKLTSTEKADACAEMRASQHRIQNSSRIAVIGGGPVGVQVATDIKSYFPQKDVTLIHSRHQLLPNFGPRLHEFALQALKKLQVNTVLGQRPKTVVDGVDDLVRSSTQETLAFQNGRREVFDLVIRCTGQRPNSGILAHLYPSAVCKSTGQILVRPTLQIDAGAGSPVNPHLFALGDVAKTGAPRMERAARSQADVVTSNILSMINGQSPSAIYRPVDEEGVIKLTLGKYDWAMYFKEESGRELMVNGTSKSEDLDVRRAWINLGAKYDPST</sequence>
<dbReference type="GO" id="GO:0050660">
    <property type="term" value="F:flavin adenine dinucleotide binding"/>
    <property type="evidence" value="ECO:0007669"/>
    <property type="project" value="TreeGrafter"/>
</dbReference>
<dbReference type="EMBL" id="CH476615">
    <property type="protein sequence ID" value="EEP76860.1"/>
    <property type="molecule type" value="Genomic_DNA"/>
</dbReference>
<evidence type="ECO:0000313" key="3">
    <source>
        <dbReference type="Proteomes" id="UP000002058"/>
    </source>
</evidence>
<name>C4JJA2_UNCRE</name>
<dbReference type="KEGG" id="ure:UREG_01709"/>
<dbReference type="SUPFAM" id="SSF51905">
    <property type="entry name" value="FAD/NAD(P)-binding domain"/>
    <property type="match status" value="1"/>
</dbReference>
<dbReference type="Gene3D" id="3.50.50.100">
    <property type="match status" value="1"/>
</dbReference>
<evidence type="ECO:0000313" key="2">
    <source>
        <dbReference type="EMBL" id="EEP76860.1"/>
    </source>
</evidence>
<dbReference type="Proteomes" id="UP000002058">
    <property type="component" value="Unassembled WGS sequence"/>
</dbReference>
<dbReference type="InParanoid" id="C4JJA2"/>
<gene>
    <name evidence="2" type="ORF">UREG_01709</name>
</gene>
<dbReference type="GO" id="GO:0005737">
    <property type="term" value="C:cytoplasm"/>
    <property type="evidence" value="ECO:0007669"/>
    <property type="project" value="TreeGrafter"/>
</dbReference>
<dbReference type="AlphaFoldDB" id="C4JJA2"/>
<protein>
    <recommendedName>
        <fullName evidence="1">FAD/NAD(P)-binding domain-containing protein</fullName>
    </recommendedName>
</protein>
<dbReference type="InterPro" id="IPR036188">
    <property type="entry name" value="FAD/NAD-bd_sf"/>
</dbReference>
<dbReference type="OMA" id="FDLVIPC"/>
<dbReference type="HOGENOM" id="CLU_019845_0_0_1"/>
<dbReference type="eggNOG" id="KOG2495">
    <property type="taxonomic scope" value="Eukaryota"/>
</dbReference>
<dbReference type="GeneID" id="8438758"/>
<keyword evidence="3" id="KW-1185">Reference proteome</keyword>
<accession>C4JJA2</accession>
<dbReference type="STRING" id="336963.C4JJA2"/>
<dbReference type="GO" id="GO:0004174">
    <property type="term" value="F:electron-transferring-flavoprotein dehydrogenase activity"/>
    <property type="evidence" value="ECO:0007669"/>
    <property type="project" value="TreeGrafter"/>
</dbReference>
<dbReference type="RefSeq" id="XP_002542193.1">
    <property type="nucleotide sequence ID" value="XM_002542147.1"/>
</dbReference>
<dbReference type="Pfam" id="PF07992">
    <property type="entry name" value="Pyr_redox_2"/>
    <property type="match status" value="1"/>
</dbReference>
<dbReference type="VEuPathDB" id="FungiDB:UREG_01709"/>
<feature type="domain" description="FAD/NAD(P)-binding" evidence="1">
    <location>
        <begin position="43"/>
        <end position="342"/>
    </location>
</feature>
<dbReference type="PANTHER" id="PTHR43735:SF5">
    <property type="entry name" value="FAD_NAD(P)-BINDING DOMAIN-CONTAINING PROTEIN"/>
    <property type="match status" value="1"/>
</dbReference>
<dbReference type="OrthoDB" id="202203at2759"/>
<organism evidence="2 3">
    <name type="scientific">Uncinocarpus reesii (strain UAMH 1704)</name>
    <dbReference type="NCBI Taxonomy" id="336963"/>
    <lineage>
        <taxon>Eukaryota</taxon>
        <taxon>Fungi</taxon>
        <taxon>Dikarya</taxon>
        <taxon>Ascomycota</taxon>
        <taxon>Pezizomycotina</taxon>
        <taxon>Eurotiomycetes</taxon>
        <taxon>Eurotiomycetidae</taxon>
        <taxon>Onygenales</taxon>
        <taxon>Onygenaceae</taxon>
        <taxon>Uncinocarpus</taxon>
    </lineage>
</organism>
<reference evidence="3" key="1">
    <citation type="journal article" date="2009" name="Genome Res.">
        <title>Comparative genomic analyses of the human fungal pathogens Coccidioides and their relatives.</title>
        <authorList>
            <person name="Sharpton T.J."/>
            <person name="Stajich J.E."/>
            <person name="Rounsley S.D."/>
            <person name="Gardner M.J."/>
            <person name="Wortman J.R."/>
            <person name="Jordar V.S."/>
            <person name="Maiti R."/>
            <person name="Kodira C.D."/>
            <person name="Neafsey D.E."/>
            <person name="Zeng Q."/>
            <person name="Hung C.-Y."/>
            <person name="McMahan C."/>
            <person name="Muszewska A."/>
            <person name="Grynberg M."/>
            <person name="Mandel M.A."/>
            <person name="Kellner E.M."/>
            <person name="Barker B.M."/>
            <person name="Galgiani J.N."/>
            <person name="Orbach M.J."/>
            <person name="Kirkland T.N."/>
            <person name="Cole G.T."/>
            <person name="Henn M.R."/>
            <person name="Birren B.W."/>
            <person name="Taylor J.W."/>
        </authorList>
    </citation>
    <scope>NUCLEOTIDE SEQUENCE [LARGE SCALE GENOMIC DNA]</scope>
    <source>
        <strain evidence="3">UAMH 1704</strain>
    </source>
</reference>
<dbReference type="PRINTS" id="PR00368">
    <property type="entry name" value="FADPNR"/>
</dbReference>
<dbReference type="PANTHER" id="PTHR43735">
    <property type="entry name" value="APOPTOSIS-INDUCING FACTOR 1"/>
    <property type="match status" value="1"/>
</dbReference>
<dbReference type="FunCoup" id="C4JJA2">
    <property type="interactions" value="329"/>
</dbReference>
<dbReference type="InterPro" id="IPR023753">
    <property type="entry name" value="FAD/NAD-binding_dom"/>
</dbReference>
<proteinExistence type="predicted"/>